<sequence>MTVDHHFRLFFLLLSLLLHALPTWAGARVVDAVEMAQEPLSLTAQVGVLQDPSRALTVQAVSTAEMARQFQHGLASGASFALGFT</sequence>
<proteinExistence type="predicted"/>
<protein>
    <submittedName>
        <fullName evidence="1">Uncharacterized protein</fullName>
    </submittedName>
</protein>
<accession>A0ABS3D5F2</accession>
<comment type="caution">
    <text evidence="1">The sequence shown here is derived from an EMBL/GenBank/DDBJ whole genome shotgun (WGS) entry which is preliminary data.</text>
</comment>
<gene>
    <name evidence="1" type="ORF">J0A65_25465</name>
</gene>
<feature type="non-terminal residue" evidence="1">
    <location>
        <position position="85"/>
    </location>
</feature>
<reference evidence="1 2" key="1">
    <citation type="submission" date="2021-03" db="EMBL/GenBank/DDBJ databases">
        <title>novel species isolated from a fishpond in China.</title>
        <authorList>
            <person name="Lu H."/>
            <person name="Cai Z."/>
        </authorList>
    </citation>
    <scope>NUCLEOTIDE SEQUENCE [LARGE SCALE GENOMIC DNA]</scope>
    <source>
        <strain evidence="1 2">Y57</strain>
    </source>
</reference>
<organism evidence="1 2">
    <name type="scientific">Bowmanella yangjiangensis</name>
    <dbReference type="NCBI Taxonomy" id="2811230"/>
    <lineage>
        <taxon>Bacteria</taxon>
        <taxon>Pseudomonadati</taxon>
        <taxon>Pseudomonadota</taxon>
        <taxon>Gammaproteobacteria</taxon>
        <taxon>Alteromonadales</taxon>
        <taxon>Alteromonadaceae</taxon>
        <taxon>Bowmanella</taxon>
    </lineage>
</organism>
<evidence type="ECO:0000313" key="1">
    <source>
        <dbReference type="EMBL" id="MBN7823239.1"/>
    </source>
</evidence>
<keyword evidence="2" id="KW-1185">Reference proteome</keyword>
<dbReference type="Proteomes" id="UP000663992">
    <property type="component" value="Unassembled WGS sequence"/>
</dbReference>
<name>A0ABS3D5F2_9ALTE</name>
<dbReference type="RefSeq" id="WP_206597006.1">
    <property type="nucleotide sequence ID" value="NZ_JAFKCS010000523.1"/>
</dbReference>
<dbReference type="EMBL" id="JAFKCS010000523">
    <property type="protein sequence ID" value="MBN7823239.1"/>
    <property type="molecule type" value="Genomic_DNA"/>
</dbReference>
<evidence type="ECO:0000313" key="2">
    <source>
        <dbReference type="Proteomes" id="UP000663992"/>
    </source>
</evidence>